<evidence type="ECO:0000313" key="2">
    <source>
        <dbReference type="Proteomes" id="UP000308600"/>
    </source>
</evidence>
<proteinExistence type="predicted"/>
<dbReference type="EMBL" id="ML208265">
    <property type="protein sequence ID" value="TFK75049.1"/>
    <property type="molecule type" value="Genomic_DNA"/>
</dbReference>
<accession>A0ACD3BBG7</accession>
<name>A0ACD3BBG7_9AGAR</name>
<dbReference type="Proteomes" id="UP000308600">
    <property type="component" value="Unassembled WGS sequence"/>
</dbReference>
<keyword evidence="2" id="KW-1185">Reference proteome</keyword>
<organism evidence="1 2">
    <name type="scientific">Pluteus cervinus</name>
    <dbReference type="NCBI Taxonomy" id="181527"/>
    <lineage>
        <taxon>Eukaryota</taxon>
        <taxon>Fungi</taxon>
        <taxon>Dikarya</taxon>
        <taxon>Basidiomycota</taxon>
        <taxon>Agaricomycotina</taxon>
        <taxon>Agaricomycetes</taxon>
        <taxon>Agaricomycetidae</taxon>
        <taxon>Agaricales</taxon>
        <taxon>Pluteineae</taxon>
        <taxon>Pluteaceae</taxon>
        <taxon>Pluteus</taxon>
    </lineage>
</organism>
<reference evidence="1 2" key="1">
    <citation type="journal article" date="2019" name="Nat. Ecol. Evol.">
        <title>Megaphylogeny resolves global patterns of mushroom evolution.</title>
        <authorList>
            <person name="Varga T."/>
            <person name="Krizsan K."/>
            <person name="Foldi C."/>
            <person name="Dima B."/>
            <person name="Sanchez-Garcia M."/>
            <person name="Sanchez-Ramirez S."/>
            <person name="Szollosi G.J."/>
            <person name="Szarkandi J.G."/>
            <person name="Papp V."/>
            <person name="Albert L."/>
            <person name="Andreopoulos W."/>
            <person name="Angelini C."/>
            <person name="Antonin V."/>
            <person name="Barry K.W."/>
            <person name="Bougher N.L."/>
            <person name="Buchanan P."/>
            <person name="Buyck B."/>
            <person name="Bense V."/>
            <person name="Catcheside P."/>
            <person name="Chovatia M."/>
            <person name="Cooper J."/>
            <person name="Damon W."/>
            <person name="Desjardin D."/>
            <person name="Finy P."/>
            <person name="Geml J."/>
            <person name="Haridas S."/>
            <person name="Hughes K."/>
            <person name="Justo A."/>
            <person name="Karasinski D."/>
            <person name="Kautmanova I."/>
            <person name="Kiss B."/>
            <person name="Kocsube S."/>
            <person name="Kotiranta H."/>
            <person name="LaButti K.M."/>
            <person name="Lechner B.E."/>
            <person name="Liimatainen K."/>
            <person name="Lipzen A."/>
            <person name="Lukacs Z."/>
            <person name="Mihaltcheva S."/>
            <person name="Morgado L.N."/>
            <person name="Niskanen T."/>
            <person name="Noordeloos M.E."/>
            <person name="Ohm R.A."/>
            <person name="Ortiz-Santana B."/>
            <person name="Ovrebo C."/>
            <person name="Racz N."/>
            <person name="Riley R."/>
            <person name="Savchenko A."/>
            <person name="Shiryaev A."/>
            <person name="Soop K."/>
            <person name="Spirin V."/>
            <person name="Szebenyi C."/>
            <person name="Tomsovsky M."/>
            <person name="Tulloss R.E."/>
            <person name="Uehling J."/>
            <person name="Grigoriev I.V."/>
            <person name="Vagvolgyi C."/>
            <person name="Papp T."/>
            <person name="Martin F.M."/>
            <person name="Miettinen O."/>
            <person name="Hibbett D.S."/>
            <person name="Nagy L.G."/>
        </authorList>
    </citation>
    <scope>NUCLEOTIDE SEQUENCE [LARGE SCALE GENOMIC DNA]</scope>
    <source>
        <strain evidence="1 2">NL-1719</strain>
    </source>
</reference>
<sequence>MWTSRLLALSLAAAPALVSAGIFPSDSLVKMVDAKDWKNIMDANQTSLVAFIAPWCGHCQRMAPELSKAALGLHPLIPTYAVNCDKDRNKKLCSEQGVKGFPTVKLFPRGKRLQPAEFDGADRTASAFWYFATRRIPNLVNKLYSVDQIEPWARKHKDSGKTRLLLLTKEKKVPLLWLTLANKYTGKEDTGHEVIFASHRDIRGKSSVELGYEAGEKKDSKILVYPPGSDKAIRYQGINKFDSLSKFLDSILDGTADLVVANEEAAKEEFVPDEKELELEVKQEAQRIALLHGGFTSLIDFEKAIAEGGANYHDTHGYGGMMGGSLKDFAKKDDKAAKAESKSAESETPQSSKAAEPAESQPAADAVPIPESESQQVLAEETKPESTPSHDTGSETGTTSEKEHDEL</sequence>
<gene>
    <name evidence="1" type="ORF">BDN72DRAFT_955384</name>
</gene>
<protein>
    <submittedName>
        <fullName evidence="1">Uncharacterized protein</fullName>
    </submittedName>
</protein>
<evidence type="ECO:0000313" key="1">
    <source>
        <dbReference type="EMBL" id="TFK75049.1"/>
    </source>
</evidence>